<dbReference type="InterPro" id="IPR050109">
    <property type="entry name" value="HTH-type_TetR-like_transc_reg"/>
</dbReference>
<dbReference type="PROSITE" id="PS50977">
    <property type="entry name" value="HTH_TETR_2"/>
    <property type="match status" value="1"/>
</dbReference>
<dbReference type="EMBL" id="RCZG01000008">
    <property type="protein sequence ID" value="TPG32415.1"/>
    <property type="molecule type" value="Genomic_DNA"/>
</dbReference>
<sequence length="205" mass="21823">MSQRAAHRPSRRDEIVAAAVTVFAEHGFVGASMQDIADAAKVVVSGVYYHFETKTQLFDAATTAVYESLDAAVEAARVEGANRGSREALAAAIRAAYRWADDHPDASKMLYSHLPGATPESARLRDRHEARHVAAADRYLEEAARSGSDAAADSAAGELAARTLVHLMLTAMPLRLEGGLFSKRSAQSLEASLQAVGIQTVFADG</sequence>
<accession>A0A502E3Y4</accession>
<dbReference type="Gene3D" id="1.10.357.10">
    <property type="entry name" value="Tetracycline Repressor, domain 2"/>
    <property type="match status" value="1"/>
</dbReference>
<dbReference type="PRINTS" id="PR00455">
    <property type="entry name" value="HTHTETR"/>
</dbReference>
<comment type="caution">
    <text evidence="6">The sequence shown here is derived from an EMBL/GenBank/DDBJ whole genome shotgun (WGS) entry which is preliminary data.</text>
</comment>
<name>A0A502E3Y4_9MYCO</name>
<dbReference type="InterPro" id="IPR001647">
    <property type="entry name" value="HTH_TetR"/>
</dbReference>
<keyword evidence="2 4" id="KW-0238">DNA-binding</keyword>
<feature type="domain" description="HTH tetR-type" evidence="5">
    <location>
        <begin position="9"/>
        <end position="69"/>
    </location>
</feature>
<protein>
    <submittedName>
        <fullName evidence="6">TetR family transcriptional regulator</fullName>
    </submittedName>
</protein>
<dbReference type="AlphaFoldDB" id="A0A502E3Y4"/>
<evidence type="ECO:0000313" key="6">
    <source>
        <dbReference type="EMBL" id="TPG32415.1"/>
    </source>
</evidence>
<evidence type="ECO:0000256" key="1">
    <source>
        <dbReference type="ARBA" id="ARBA00023015"/>
    </source>
</evidence>
<keyword evidence="7" id="KW-1185">Reference proteome</keyword>
<evidence type="ECO:0000313" key="7">
    <source>
        <dbReference type="Proteomes" id="UP000320095"/>
    </source>
</evidence>
<organism evidence="6 7">
    <name type="scientific">Mycolicibacterium hodleri</name>
    <dbReference type="NCBI Taxonomy" id="49897"/>
    <lineage>
        <taxon>Bacteria</taxon>
        <taxon>Bacillati</taxon>
        <taxon>Actinomycetota</taxon>
        <taxon>Actinomycetes</taxon>
        <taxon>Mycobacteriales</taxon>
        <taxon>Mycobacteriaceae</taxon>
        <taxon>Mycolicibacterium</taxon>
    </lineage>
</organism>
<evidence type="ECO:0000256" key="3">
    <source>
        <dbReference type="ARBA" id="ARBA00023163"/>
    </source>
</evidence>
<feature type="DNA-binding region" description="H-T-H motif" evidence="4">
    <location>
        <begin position="32"/>
        <end position="51"/>
    </location>
</feature>
<dbReference type="InterPro" id="IPR009057">
    <property type="entry name" value="Homeodomain-like_sf"/>
</dbReference>
<dbReference type="Proteomes" id="UP000320095">
    <property type="component" value="Unassembled WGS sequence"/>
</dbReference>
<proteinExistence type="predicted"/>
<evidence type="ECO:0000256" key="2">
    <source>
        <dbReference type="ARBA" id="ARBA00023125"/>
    </source>
</evidence>
<dbReference type="Pfam" id="PF00440">
    <property type="entry name" value="TetR_N"/>
    <property type="match status" value="1"/>
</dbReference>
<dbReference type="GO" id="GO:0000976">
    <property type="term" value="F:transcription cis-regulatory region binding"/>
    <property type="evidence" value="ECO:0007669"/>
    <property type="project" value="TreeGrafter"/>
</dbReference>
<gene>
    <name evidence="6" type="ORF">EAH80_19220</name>
</gene>
<evidence type="ECO:0000256" key="4">
    <source>
        <dbReference type="PROSITE-ProRule" id="PRU00335"/>
    </source>
</evidence>
<dbReference type="GO" id="GO:0003700">
    <property type="term" value="F:DNA-binding transcription factor activity"/>
    <property type="evidence" value="ECO:0007669"/>
    <property type="project" value="TreeGrafter"/>
</dbReference>
<keyword evidence="3" id="KW-0804">Transcription</keyword>
<keyword evidence="1" id="KW-0805">Transcription regulation</keyword>
<dbReference type="SUPFAM" id="SSF46689">
    <property type="entry name" value="Homeodomain-like"/>
    <property type="match status" value="1"/>
</dbReference>
<dbReference type="Gene3D" id="1.10.10.60">
    <property type="entry name" value="Homeodomain-like"/>
    <property type="match status" value="1"/>
</dbReference>
<dbReference type="PANTHER" id="PTHR30055:SF234">
    <property type="entry name" value="HTH-TYPE TRANSCRIPTIONAL REGULATOR BETI"/>
    <property type="match status" value="1"/>
</dbReference>
<reference evidence="6 7" key="1">
    <citation type="journal article" date="2019" name="Environ. Microbiol.">
        <title>Species interactions and distinct microbial communities in high Arctic permafrost affected cryosols are associated with the CH4 and CO2 gas fluxes.</title>
        <authorList>
            <person name="Altshuler I."/>
            <person name="Hamel J."/>
            <person name="Turney S."/>
            <person name="Magnuson E."/>
            <person name="Levesque R."/>
            <person name="Greer C."/>
            <person name="Whyte L.G."/>
        </authorList>
    </citation>
    <scope>NUCLEOTIDE SEQUENCE [LARGE SCALE GENOMIC DNA]</scope>
    <source>
        <strain evidence="6 7">S5.20</strain>
    </source>
</reference>
<evidence type="ECO:0000259" key="5">
    <source>
        <dbReference type="PROSITE" id="PS50977"/>
    </source>
</evidence>
<dbReference type="PANTHER" id="PTHR30055">
    <property type="entry name" value="HTH-TYPE TRANSCRIPTIONAL REGULATOR RUTR"/>
    <property type="match status" value="1"/>
</dbReference>